<evidence type="ECO:0000313" key="2">
    <source>
        <dbReference type="Proteomes" id="UP001597045"/>
    </source>
</evidence>
<feature type="non-terminal residue" evidence="1">
    <location>
        <position position="1"/>
    </location>
</feature>
<dbReference type="EMBL" id="JBHTIS010001552">
    <property type="protein sequence ID" value="MFD1048368.1"/>
    <property type="molecule type" value="Genomic_DNA"/>
</dbReference>
<evidence type="ECO:0000313" key="1">
    <source>
        <dbReference type="EMBL" id="MFD1048368.1"/>
    </source>
</evidence>
<organism evidence="1 2">
    <name type="scientific">Kibdelosporangium lantanae</name>
    <dbReference type="NCBI Taxonomy" id="1497396"/>
    <lineage>
        <taxon>Bacteria</taxon>
        <taxon>Bacillati</taxon>
        <taxon>Actinomycetota</taxon>
        <taxon>Actinomycetes</taxon>
        <taxon>Pseudonocardiales</taxon>
        <taxon>Pseudonocardiaceae</taxon>
        <taxon>Kibdelosporangium</taxon>
    </lineage>
</organism>
<dbReference type="Proteomes" id="UP001597045">
    <property type="component" value="Unassembled WGS sequence"/>
</dbReference>
<accession>A0ABW3MCG2</accession>
<proteinExistence type="predicted"/>
<gene>
    <name evidence="1" type="ORF">ACFQ1S_23945</name>
</gene>
<comment type="caution">
    <text evidence="1">The sequence shown here is derived from an EMBL/GenBank/DDBJ whole genome shotgun (WGS) entry which is preliminary data.</text>
</comment>
<sequence length="174" mass="19891">RDAAPDDSATARAELAALTVHAVPTFEHRELLTRALHDTRRRFLLITPHLRDAVVNQDLLTQLEVLLRRKGLTAHIAYGLGHPDREQYTEALTRLRRLNDRYPNLTVVRLRSAAPHCLVFDDSWINSSFDWLSFRGGAERAYRREEGTLIRSASIVDHRYAETVAAIELKLEAE</sequence>
<protein>
    <submittedName>
        <fullName evidence="1">Uncharacterized protein</fullName>
    </submittedName>
</protein>
<reference evidence="2" key="1">
    <citation type="journal article" date="2019" name="Int. J. Syst. Evol. Microbiol.">
        <title>The Global Catalogue of Microorganisms (GCM) 10K type strain sequencing project: providing services to taxonomists for standard genome sequencing and annotation.</title>
        <authorList>
            <consortium name="The Broad Institute Genomics Platform"/>
            <consortium name="The Broad Institute Genome Sequencing Center for Infectious Disease"/>
            <person name="Wu L."/>
            <person name="Ma J."/>
        </authorList>
    </citation>
    <scope>NUCLEOTIDE SEQUENCE [LARGE SCALE GENOMIC DNA]</scope>
    <source>
        <strain evidence="2">JCM 31486</strain>
    </source>
</reference>
<keyword evidence="2" id="KW-1185">Reference proteome</keyword>
<name>A0ABW3MCG2_9PSEU</name>